<sequence length="701" mass="78354">MEVGNVENCQLATPTVKNEHSTPTTGSKKRSAISRKLQALIDSGQLVLEKPVLGSPSSNAGENILLDDGGTPTSCTTETGSRKRKNNEIDDWFQSKLAIRSASSSQLTTPAGTPKTIKYQQVKKMVEERLAIQRREDMQRRHGFYNADNEIFSTRDEEEEEAELTDEEELQEEEEEQEPEEEEEEEVQDSKASILKAHIKCMAEDEEDPATGEPETENHSSDAEDFHSSSEFEQEGEQEMGHLRRSIKKQCDSPTESVGSLGGSKQRAPKVIESDEEGDPEESGMDAGSGRSTPAIHSMNGVPCSQINDQDSSGSFARVPSWKAPPPTRRAKQEPELGFANENLEMFPVSELNAPPRQVAEDFKEALFLCSGTFDSSEAPHNPSSEPAMSSLALTQSDLFTAEDDDEDDFLPPAPQSKIQRIKTEILESYAESSSNSLHPLHRRHIKGEQEDEEDMESVVGKRRVKIADMFEDEASLSGDDVGSDAEEGGSELDEYEAEEGDMDELPDAEDMRDNLVKQYIKQKNDEEERRMLKLQEHFFSDSDLHGQKDMDRSFRFRMRNDMDVNWKNDEEESVEMTQLMERKVEMNKWRLEQKKERSNVASSSSIHEGFATSHTSLIKIGQHIVMKQQNVTETIIVSDQTPCNSAGDNLFLPPPSPFSSVRKGDSLLKNPCLLGSLLKDGSAGTPTTRTVFTTPKSRRS</sequence>
<dbReference type="WBParaSite" id="jg5707">
    <property type="protein sequence ID" value="jg5707"/>
    <property type="gene ID" value="jg5707"/>
</dbReference>
<organism evidence="2 3">
    <name type="scientific">Ditylenchus dipsaci</name>
    <dbReference type="NCBI Taxonomy" id="166011"/>
    <lineage>
        <taxon>Eukaryota</taxon>
        <taxon>Metazoa</taxon>
        <taxon>Ecdysozoa</taxon>
        <taxon>Nematoda</taxon>
        <taxon>Chromadorea</taxon>
        <taxon>Rhabditida</taxon>
        <taxon>Tylenchina</taxon>
        <taxon>Tylenchomorpha</taxon>
        <taxon>Sphaerularioidea</taxon>
        <taxon>Anguinidae</taxon>
        <taxon>Anguininae</taxon>
        <taxon>Ditylenchus</taxon>
    </lineage>
</organism>
<feature type="compositionally biased region" description="Acidic residues" evidence="1">
    <location>
        <begin position="401"/>
        <end position="410"/>
    </location>
</feature>
<feature type="region of interest" description="Disordered" evidence="1">
    <location>
        <begin position="61"/>
        <end position="87"/>
    </location>
</feature>
<feature type="region of interest" description="Disordered" evidence="1">
    <location>
        <begin position="141"/>
        <end position="335"/>
    </location>
</feature>
<dbReference type="Proteomes" id="UP000887574">
    <property type="component" value="Unplaced"/>
</dbReference>
<evidence type="ECO:0000313" key="3">
    <source>
        <dbReference type="WBParaSite" id="jg5707"/>
    </source>
</evidence>
<evidence type="ECO:0000256" key="1">
    <source>
        <dbReference type="SAM" id="MobiDB-lite"/>
    </source>
</evidence>
<protein>
    <submittedName>
        <fullName evidence="3">Claspin</fullName>
    </submittedName>
</protein>
<reference evidence="3" key="1">
    <citation type="submission" date="2022-11" db="UniProtKB">
        <authorList>
            <consortium name="WormBaseParasite"/>
        </authorList>
    </citation>
    <scope>IDENTIFICATION</scope>
</reference>
<proteinExistence type="predicted"/>
<dbReference type="AlphaFoldDB" id="A0A915EGP9"/>
<feature type="compositionally biased region" description="Polar residues" evidence="1">
    <location>
        <begin position="7"/>
        <end position="26"/>
    </location>
</feature>
<feature type="compositionally biased region" description="Polar residues" evidence="1">
    <location>
        <begin position="382"/>
        <end position="397"/>
    </location>
</feature>
<feature type="compositionally biased region" description="Basic and acidic residues" evidence="1">
    <location>
        <begin position="216"/>
        <end position="230"/>
    </location>
</feature>
<feature type="compositionally biased region" description="Polar residues" evidence="1">
    <location>
        <begin position="303"/>
        <end position="315"/>
    </location>
</feature>
<feature type="compositionally biased region" description="Low complexity" evidence="1">
    <location>
        <begin position="686"/>
        <end position="695"/>
    </location>
</feature>
<feature type="compositionally biased region" description="Acidic residues" evidence="1">
    <location>
        <begin position="156"/>
        <end position="187"/>
    </location>
</feature>
<feature type="compositionally biased region" description="Acidic residues" evidence="1">
    <location>
        <begin position="482"/>
        <end position="509"/>
    </location>
</feature>
<feature type="compositionally biased region" description="Acidic residues" evidence="1">
    <location>
        <begin position="274"/>
        <end position="284"/>
    </location>
</feature>
<feature type="region of interest" description="Disordered" evidence="1">
    <location>
        <begin position="1"/>
        <end position="33"/>
    </location>
</feature>
<name>A0A915EGP9_9BILA</name>
<feature type="region of interest" description="Disordered" evidence="1">
    <location>
        <begin position="680"/>
        <end position="701"/>
    </location>
</feature>
<keyword evidence="2" id="KW-1185">Reference proteome</keyword>
<feature type="region of interest" description="Disordered" evidence="1">
    <location>
        <begin position="472"/>
        <end position="510"/>
    </location>
</feature>
<accession>A0A915EGP9</accession>
<feature type="region of interest" description="Disordered" evidence="1">
    <location>
        <begin position="375"/>
        <end position="460"/>
    </location>
</feature>
<evidence type="ECO:0000313" key="2">
    <source>
        <dbReference type="Proteomes" id="UP000887574"/>
    </source>
</evidence>